<keyword evidence="2" id="KW-1133">Transmembrane helix</keyword>
<dbReference type="AlphaFoldDB" id="A0A7S9LNU4"/>
<evidence type="ECO:0000256" key="1">
    <source>
        <dbReference type="SAM" id="Coils"/>
    </source>
</evidence>
<evidence type="ECO:0000313" key="4">
    <source>
        <dbReference type="Proteomes" id="UP000594800"/>
    </source>
</evidence>
<name>A0A7S9LNU4_9RHOB</name>
<reference evidence="3 4" key="1">
    <citation type="submission" date="2020-11" db="EMBL/GenBank/DDBJ databases">
        <title>Description of Pontivivens ytuae sp. nov. isolated from deep sea sediment of Mariana Trench.</title>
        <authorList>
            <person name="Wang Z."/>
            <person name="Sun Q.-L."/>
            <person name="Xu X.-D."/>
            <person name="Tang Y.-Z."/>
            <person name="Zhang J."/>
        </authorList>
    </citation>
    <scope>NUCLEOTIDE SEQUENCE [LARGE SCALE GENOMIC DNA]</scope>
    <source>
        <strain evidence="3 4">MT2928</strain>
    </source>
</reference>
<feature type="coiled-coil region" evidence="1">
    <location>
        <begin position="42"/>
        <end position="91"/>
    </location>
</feature>
<accession>A0A7S9LNU4</accession>
<keyword evidence="2" id="KW-0472">Membrane</keyword>
<organism evidence="3 4">
    <name type="scientific">Pontivivens ytuae</name>
    <dbReference type="NCBI Taxonomy" id="2789856"/>
    <lineage>
        <taxon>Bacteria</taxon>
        <taxon>Pseudomonadati</taxon>
        <taxon>Pseudomonadota</taxon>
        <taxon>Alphaproteobacteria</taxon>
        <taxon>Rhodobacterales</taxon>
        <taxon>Paracoccaceae</taxon>
        <taxon>Pontivivens</taxon>
    </lineage>
</organism>
<sequence length="111" mass="12089">MTRAELVTVITLALLVAVLLGWILRWAFGSIRRVRGGGVETVEEMAARLNAAEEAQATLAAQLAATDQSLRSQLRGKEAELEAAMDGLRQARQHSAEWQAAYEALKEGEAR</sequence>
<dbReference type="Proteomes" id="UP000594800">
    <property type="component" value="Chromosome"/>
</dbReference>
<gene>
    <name evidence="3" type="ORF">I0K15_11490</name>
</gene>
<dbReference type="RefSeq" id="WP_196101663.1">
    <property type="nucleotide sequence ID" value="NZ_CP064942.1"/>
</dbReference>
<evidence type="ECO:0000256" key="2">
    <source>
        <dbReference type="SAM" id="Phobius"/>
    </source>
</evidence>
<protein>
    <submittedName>
        <fullName evidence="3">Uncharacterized protein</fullName>
    </submittedName>
</protein>
<keyword evidence="4" id="KW-1185">Reference proteome</keyword>
<proteinExistence type="predicted"/>
<keyword evidence="2" id="KW-0812">Transmembrane</keyword>
<feature type="transmembrane region" description="Helical" evidence="2">
    <location>
        <begin position="6"/>
        <end position="28"/>
    </location>
</feature>
<dbReference type="KEGG" id="poz:I0K15_11490"/>
<evidence type="ECO:0000313" key="3">
    <source>
        <dbReference type="EMBL" id="QPH52449.1"/>
    </source>
</evidence>
<dbReference type="EMBL" id="CP064942">
    <property type="protein sequence ID" value="QPH52449.1"/>
    <property type="molecule type" value="Genomic_DNA"/>
</dbReference>
<keyword evidence="1" id="KW-0175">Coiled coil</keyword>